<organism evidence="1 2">
    <name type="scientific">Rubinisphaera brasiliensis (strain ATCC 49424 / DSM 5305 / JCM 21570 / IAM 15109 / NBRC 103401 / IFAM 1448)</name>
    <name type="common">Planctomyces brasiliensis</name>
    <dbReference type="NCBI Taxonomy" id="756272"/>
    <lineage>
        <taxon>Bacteria</taxon>
        <taxon>Pseudomonadati</taxon>
        <taxon>Planctomycetota</taxon>
        <taxon>Planctomycetia</taxon>
        <taxon>Planctomycetales</taxon>
        <taxon>Planctomycetaceae</taxon>
        <taxon>Rubinisphaera</taxon>
    </lineage>
</organism>
<name>F0SI41_RUBBR</name>
<dbReference type="AlphaFoldDB" id="F0SI41"/>
<keyword evidence="2" id="KW-1185">Reference proteome</keyword>
<dbReference type="Proteomes" id="UP000006860">
    <property type="component" value="Chromosome"/>
</dbReference>
<accession>F0SI41</accession>
<protein>
    <submittedName>
        <fullName evidence="1">Uncharacterized protein</fullName>
    </submittedName>
</protein>
<dbReference type="EMBL" id="CP002546">
    <property type="protein sequence ID" value="ADY61743.1"/>
    <property type="molecule type" value="Genomic_DNA"/>
</dbReference>
<dbReference type="KEGG" id="pbs:Plabr_4169"/>
<gene>
    <name evidence="1" type="ordered locus">Plabr_4169</name>
</gene>
<reference evidence="2" key="1">
    <citation type="submission" date="2011-02" db="EMBL/GenBank/DDBJ databases">
        <title>The complete genome of Planctomyces brasiliensis DSM 5305.</title>
        <authorList>
            <person name="Lucas S."/>
            <person name="Copeland A."/>
            <person name="Lapidus A."/>
            <person name="Bruce D."/>
            <person name="Goodwin L."/>
            <person name="Pitluck S."/>
            <person name="Kyrpides N."/>
            <person name="Mavromatis K."/>
            <person name="Pagani I."/>
            <person name="Ivanova N."/>
            <person name="Ovchinnikova G."/>
            <person name="Lu M."/>
            <person name="Detter J.C."/>
            <person name="Han C."/>
            <person name="Land M."/>
            <person name="Hauser L."/>
            <person name="Markowitz V."/>
            <person name="Cheng J.-F."/>
            <person name="Hugenholtz P."/>
            <person name="Woyke T."/>
            <person name="Wu D."/>
            <person name="Tindall B."/>
            <person name="Pomrenke H.G."/>
            <person name="Brambilla E."/>
            <person name="Klenk H.-P."/>
            <person name="Eisen J.A."/>
        </authorList>
    </citation>
    <scope>NUCLEOTIDE SEQUENCE [LARGE SCALE GENOMIC DNA]</scope>
    <source>
        <strain evidence="2">ATCC 49424 / DSM 5305 / JCM 21570 / NBRC 103401 / IFAM 1448</strain>
    </source>
</reference>
<evidence type="ECO:0000313" key="2">
    <source>
        <dbReference type="Proteomes" id="UP000006860"/>
    </source>
</evidence>
<evidence type="ECO:0000313" key="1">
    <source>
        <dbReference type="EMBL" id="ADY61743.1"/>
    </source>
</evidence>
<sequence length="46" mass="5358">MNTVPPQSVNRPLTATARLTLIPGPPMRVFHISHTYFFHFELHRTQ</sequence>
<proteinExistence type="predicted"/>
<dbReference type="HOGENOM" id="CLU_3188573_0_0_0"/>